<evidence type="ECO:0000313" key="2">
    <source>
        <dbReference type="Proteomes" id="UP001155483"/>
    </source>
</evidence>
<evidence type="ECO:0000313" key="1">
    <source>
        <dbReference type="EMBL" id="MCU7551919.1"/>
    </source>
</evidence>
<dbReference type="AlphaFoldDB" id="A0A9X3BH45"/>
<gene>
    <name evidence="1" type="ORF">OCK74_22555</name>
</gene>
<dbReference type="RefSeq" id="WP_279299356.1">
    <property type="nucleotide sequence ID" value="NZ_JAOTIF010000025.1"/>
</dbReference>
<proteinExistence type="predicted"/>
<sequence length="50" mass="5505">MHKDPGGDKVIVENFVTPGHGPIMYTHFLQDEEFTVVKGKTGKLVSDDSC</sequence>
<reference evidence="1" key="2">
    <citation type="submission" date="2023-04" db="EMBL/GenBank/DDBJ databases">
        <title>Paracnuella aquatica gen. nov., sp. nov., a member of the family Chitinophagaceae isolated from a hot spring.</title>
        <authorList>
            <person name="Wang C."/>
        </authorList>
    </citation>
    <scope>NUCLEOTIDE SEQUENCE</scope>
    <source>
        <strain evidence="1">LB-8</strain>
    </source>
</reference>
<dbReference type="EMBL" id="JAOTIF010000025">
    <property type="protein sequence ID" value="MCU7551919.1"/>
    <property type="molecule type" value="Genomic_DNA"/>
</dbReference>
<accession>A0A9X3BH45</accession>
<comment type="caution">
    <text evidence="1">The sequence shown here is derived from an EMBL/GenBank/DDBJ whole genome shotgun (WGS) entry which is preliminary data.</text>
</comment>
<name>A0A9X3BH45_9BACT</name>
<reference evidence="1" key="1">
    <citation type="submission" date="2022-09" db="EMBL/GenBank/DDBJ databases">
        <authorList>
            <person name="Yuan C."/>
            <person name="Ke Z."/>
        </authorList>
    </citation>
    <scope>NUCLEOTIDE SEQUENCE</scope>
    <source>
        <strain evidence="1">LB-8</strain>
    </source>
</reference>
<protein>
    <submittedName>
        <fullName evidence="1">Uncharacterized protein</fullName>
    </submittedName>
</protein>
<keyword evidence="2" id="KW-1185">Reference proteome</keyword>
<organism evidence="1 2">
    <name type="scientific">Paraflavisolibacter caeni</name>
    <dbReference type="NCBI Taxonomy" id="2982496"/>
    <lineage>
        <taxon>Bacteria</taxon>
        <taxon>Pseudomonadati</taxon>
        <taxon>Bacteroidota</taxon>
        <taxon>Chitinophagia</taxon>
        <taxon>Chitinophagales</taxon>
        <taxon>Chitinophagaceae</taxon>
        <taxon>Paraflavisolibacter</taxon>
    </lineage>
</organism>
<dbReference type="Proteomes" id="UP001155483">
    <property type="component" value="Unassembled WGS sequence"/>
</dbReference>